<accession>A0A131Z598</accession>
<dbReference type="AlphaFoldDB" id="A0A131Z598"/>
<name>A0A131Z598_RHIAP</name>
<evidence type="ECO:0000313" key="1">
    <source>
        <dbReference type="EMBL" id="JAP86544.1"/>
    </source>
</evidence>
<dbReference type="EMBL" id="GEDV01002013">
    <property type="protein sequence ID" value="JAP86544.1"/>
    <property type="molecule type" value="Transcribed_RNA"/>
</dbReference>
<sequence length="126" mass="14293">MSGPHVRKQSSMVNKWGSCRSQNDVIIMDAVVESSGSFYHLELFNAPLNLSTLASSITPTWKFWRRHYGSTPRLSGQQSSTVIIRIQRWVRVQWTGSRKCADSKIPKLASTFLTMVDVFDLIFIVA</sequence>
<organism evidence="1">
    <name type="scientific">Rhipicephalus appendiculatus</name>
    <name type="common">Brown ear tick</name>
    <dbReference type="NCBI Taxonomy" id="34631"/>
    <lineage>
        <taxon>Eukaryota</taxon>
        <taxon>Metazoa</taxon>
        <taxon>Ecdysozoa</taxon>
        <taxon>Arthropoda</taxon>
        <taxon>Chelicerata</taxon>
        <taxon>Arachnida</taxon>
        <taxon>Acari</taxon>
        <taxon>Parasitiformes</taxon>
        <taxon>Ixodida</taxon>
        <taxon>Ixodoidea</taxon>
        <taxon>Ixodidae</taxon>
        <taxon>Rhipicephalinae</taxon>
        <taxon>Rhipicephalus</taxon>
        <taxon>Rhipicephalus</taxon>
    </lineage>
</organism>
<protein>
    <submittedName>
        <fullName evidence="1">Uncharacterized protein</fullName>
    </submittedName>
</protein>
<proteinExistence type="predicted"/>
<reference evidence="1" key="1">
    <citation type="journal article" date="2016" name="Ticks Tick Borne Dis.">
        <title>De novo assembly and annotation of the salivary gland transcriptome of Rhipicephalus appendiculatus male and female ticks during blood feeding.</title>
        <authorList>
            <person name="de Castro M.H."/>
            <person name="de Klerk D."/>
            <person name="Pienaar R."/>
            <person name="Latif A.A."/>
            <person name="Rees D.J."/>
            <person name="Mans B.J."/>
        </authorList>
    </citation>
    <scope>NUCLEOTIDE SEQUENCE</scope>
    <source>
        <tissue evidence="1">Salivary glands</tissue>
    </source>
</reference>